<dbReference type="InterPro" id="IPR050802">
    <property type="entry name" value="EF-GSTs"/>
</dbReference>
<dbReference type="GO" id="GO:0006414">
    <property type="term" value="P:translational elongation"/>
    <property type="evidence" value="ECO:0007669"/>
    <property type="project" value="TreeGrafter"/>
</dbReference>
<dbReference type="PANTHER" id="PTHR43986:SF1">
    <property type="entry name" value="ELONGATION FACTOR 1-GAMMA"/>
    <property type="match status" value="1"/>
</dbReference>
<dbReference type="AlphaFoldDB" id="A0A0C9WG36"/>
<feature type="domain" description="GST C-terminal" evidence="1">
    <location>
        <begin position="1"/>
        <end position="105"/>
    </location>
</feature>
<dbReference type="HOGENOM" id="CLU_2236948_0_0_1"/>
<dbReference type="Gene3D" id="1.20.1050.10">
    <property type="match status" value="1"/>
</dbReference>
<dbReference type="GO" id="GO:0005737">
    <property type="term" value="C:cytoplasm"/>
    <property type="evidence" value="ECO:0007669"/>
    <property type="project" value="TreeGrafter"/>
</dbReference>
<evidence type="ECO:0000259" key="1">
    <source>
        <dbReference type="PROSITE" id="PS50405"/>
    </source>
</evidence>
<gene>
    <name evidence="2" type="ORF">HYDPIDRAFT_89451</name>
</gene>
<evidence type="ECO:0000313" key="3">
    <source>
        <dbReference type="Proteomes" id="UP000053820"/>
    </source>
</evidence>
<dbReference type="Proteomes" id="UP000053820">
    <property type="component" value="Unassembled WGS sequence"/>
</dbReference>
<dbReference type="InterPro" id="IPR036282">
    <property type="entry name" value="Glutathione-S-Trfase_C_sf"/>
</dbReference>
<dbReference type="PROSITE" id="PS50405">
    <property type="entry name" value="GST_CTER"/>
    <property type="match status" value="1"/>
</dbReference>
<dbReference type="GO" id="GO:0005634">
    <property type="term" value="C:nucleus"/>
    <property type="evidence" value="ECO:0007669"/>
    <property type="project" value="TreeGrafter"/>
</dbReference>
<keyword evidence="3" id="KW-1185">Reference proteome</keyword>
<dbReference type="EMBL" id="KN839845">
    <property type="protein sequence ID" value="KIJ64742.1"/>
    <property type="molecule type" value="Genomic_DNA"/>
</dbReference>
<accession>A0A0C9WG36</accession>
<organism evidence="2 3">
    <name type="scientific">Hydnomerulius pinastri MD-312</name>
    <dbReference type="NCBI Taxonomy" id="994086"/>
    <lineage>
        <taxon>Eukaryota</taxon>
        <taxon>Fungi</taxon>
        <taxon>Dikarya</taxon>
        <taxon>Basidiomycota</taxon>
        <taxon>Agaricomycotina</taxon>
        <taxon>Agaricomycetes</taxon>
        <taxon>Agaricomycetidae</taxon>
        <taxon>Boletales</taxon>
        <taxon>Boletales incertae sedis</taxon>
        <taxon>Leucogyrophana</taxon>
    </lineage>
</organism>
<dbReference type="OrthoDB" id="249703at2759"/>
<reference evidence="2 3" key="1">
    <citation type="submission" date="2014-04" db="EMBL/GenBank/DDBJ databases">
        <title>Evolutionary Origins and Diversification of the Mycorrhizal Mutualists.</title>
        <authorList>
            <consortium name="DOE Joint Genome Institute"/>
            <consortium name="Mycorrhizal Genomics Consortium"/>
            <person name="Kohler A."/>
            <person name="Kuo A."/>
            <person name="Nagy L.G."/>
            <person name="Floudas D."/>
            <person name="Copeland A."/>
            <person name="Barry K.W."/>
            <person name="Cichocki N."/>
            <person name="Veneault-Fourrey C."/>
            <person name="LaButti K."/>
            <person name="Lindquist E.A."/>
            <person name="Lipzen A."/>
            <person name="Lundell T."/>
            <person name="Morin E."/>
            <person name="Murat C."/>
            <person name="Riley R."/>
            <person name="Ohm R."/>
            <person name="Sun H."/>
            <person name="Tunlid A."/>
            <person name="Henrissat B."/>
            <person name="Grigoriev I.V."/>
            <person name="Hibbett D.S."/>
            <person name="Martin F."/>
        </authorList>
    </citation>
    <scope>NUCLEOTIDE SEQUENCE [LARGE SCALE GENOMIC DNA]</scope>
    <source>
        <strain evidence="2 3">MD-312</strain>
    </source>
</reference>
<sequence>RCIVLIDHQIHKSFVERQARSLKYLNEHLSTRTYLVSDTITLADIVLAGVTWRAGRISVGAVARQQYPRVFEHFHTVVSDPRIKDIFGEPGFTEEPIAFKPKDPSV</sequence>
<proteinExistence type="predicted"/>
<dbReference type="InterPro" id="IPR010987">
    <property type="entry name" value="Glutathione-S-Trfase_C-like"/>
</dbReference>
<protein>
    <recommendedName>
        <fullName evidence="1">GST C-terminal domain-containing protein</fullName>
    </recommendedName>
</protein>
<dbReference type="Pfam" id="PF00043">
    <property type="entry name" value="GST_C"/>
    <property type="match status" value="1"/>
</dbReference>
<evidence type="ECO:0000313" key="2">
    <source>
        <dbReference type="EMBL" id="KIJ64742.1"/>
    </source>
</evidence>
<dbReference type="PANTHER" id="PTHR43986">
    <property type="entry name" value="ELONGATION FACTOR 1-GAMMA"/>
    <property type="match status" value="1"/>
</dbReference>
<dbReference type="SUPFAM" id="SSF47616">
    <property type="entry name" value="GST C-terminal domain-like"/>
    <property type="match status" value="1"/>
</dbReference>
<name>A0A0C9WG36_9AGAM</name>
<feature type="non-terminal residue" evidence="2">
    <location>
        <position position="1"/>
    </location>
</feature>
<dbReference type="InterPro" id="IPR004046">
    <property type="entry name" value="GST_C"/>
</dbReference>